<protein>
    <submittedName>
        <fullName evidence="12">Na+-H+ antiporter</fullName>
    </submittedName>
</protein>
<keyword evidence="2" id="KW-0813">Transport</keyword>
<proteinExistence type="predicted"/>
<dbReference type="InterPro" id="IPR018422">
    <property type="entry name" value="Cation/H_exchanger_CPA1"/>
</dbReference>
<feature type="transmembrane region" description="Helical" evidence="10">
    <location>
        <begin position="374"/>
        <end position="398"/>
    </location>
</feature>
<dbReference type="GO" id="GO:0015386">
    <property type="term" value="F:potassium:proton antiporter activity"/>
    <property type="evidence" value="ECO:0007669"/>
    <property type="project" value="TreeGrafter"/>
</dbReference>
<feature type="transmembrane region" description="Helical" evidence="10">
    <location>
        <begin position="342"/>
        <end position="362"/>
    </location>
</feature>
<feature type="transmembrane region" description="Helical" evidence="10">
    <location>
        <begin position="80"/>
        <end position="100"/>
    </location>
</feature>
<name>A0A0R1YIZ1_9LACO</name>
<feature type="transmembrane region" description="Helical" evidence="10">
    <location>
        <begin position="280"/>
        <end position="299"/>
    </location>
</feature>
<evidence type="ECO:0000256" key="5">
    <source>
        <dbReference type="ARBA" id="ARBA00022989"/>
    </source>
</evidence>
<keyword evidence="4 10" id="KW-0812">Transmembrane</keyword>
<evidence type="ECO:0000256" key="10">
    <source>
        <dbReference type="SAM" id="Phobius"/>
    </source>
</evidence>
<feature type="transmembrane region" description="Helical" evidence="10">
    <location>
        <begin position="179"/>
        <end position="200"/>
    </location>
</feature>
<dbReference type="Pfam" id="PF00999">
    <property type="entry name" value="Na_H_Exchanger"/>
    <property type="match status" value="1"/>
</dbReference>
<accession>A0A0R1YIZ1</accession>
<evidence type="ECO:0000256" key="9">
    <source>
        <dbReference type="ARBA" id="ARBA00023201"/>
    </source>
</evidence>
<sequence>MLVIGMCLAASIAMIIQNWFLRKISVNYIALLIGILLALVLGAKIISFQPELFMGLIIAPLLFFEGQQNRLYNIARSWKSIVSITVIMILIATVFAAFSLKLMLGLSLSLSFILAAISTPTDATATESVTHGLKIPHVVEKYLKNESLFNDASGIILLNMAVSWYLSKHLQIGFTFIRFLYSAIGGILFGLLASVVLVLIRQQLLRRNLKFVANNYDPTTAILLLYILTPILLYYAAEEIHVSGIIAVVVSGLIHNAETERSRLTNLNFIYNGFQTIRTLSDLLNCIVFVGLGASLVLVMQGKFLPSRIDLAIIIGVVLYVANVFVRFLYSYVVLKMGSYDSWIFALGGIHGAVTFALAYTLDATLISSSRFHLILFSEATLIILSMIIPTIIFNFILPKKRSDEEQEMAIDKVKEDMVKYALTELNKIYLPKKIRKQLEFDLKAQIDETSMKDFLHELKKSIKQPEATSDELEFRDEIYRYAFRLERNYLGQVAQQKQEYREGFLSLYREILLAEVLFLNSDNE</sequence>
<evidence type="ECO:0000256" key="4">
    <source>
        <dbReference type="ARBA" id="ARBA00022692"/>
    </source>
</evidence>
<feature type="transmembrane region" description="Helical" evidence="10">
    <location>
        <begin position="242"/>
        <end position="259"/>
    </location>
</feature>
<dbReference type="EMBL" id="AZGI01000033">
    <property type="protein sequence ID" value="KRM39849.1"/>
    <property type="molecule type" value="Genomic_DNA"/>
</dbReference>
<evidence type="ECO:0000256" key="3">
    <source>
        <dbReference type="ARBA" id="ARBA00022475"/>
    </source>
</evidence>
<evidence type="ECO:0000256" key="7">
    <source>
        <dbReference type="ARBA" id="ARBA00023065"/>
    </source>
</evidence>
<evidence type="ECO:0000256" key="2">
    <source>
        <dbReference type="ARBA" id="ARBA00022448"/>
    </source>
</evidence>
<feature type="transmembrane region" description="Helical" evidence="10">
    <location>
        <begin position="311"/>
        <end position="330"/>
    </location>
</feature>
<evidence type="ECO:0000256" key="8">
    <source>
        <dbReference type="ARBA" id="ARBA00023136"/>
    </source>
</evidence>
<feature type="domain" description="Cation/H+ exchanger transmembrane" evidence="11">
    <location>
        <begin position="21"/>
        <end position="397"/>
    </location>
</feature>
<dbReference type="GO" id="GO:0005886">
    <property type="term" value="C:plasma membrane"/>
    <property type="evidence" value="ECO:0007669"/>
    <property type="project" value="UniProtKB-SubCell"/>
</dbReference>
<keyword evidence="13" id="KW-1185">Reference proteome</keyword>
<comment type="caution">
    <text evidence="12">The sequence shown here is derived from an EMBL/GenBank/DDBJ whole genome shotgun (WGS) entry which is preliminary data.</text>
</comment>
<evidence type="ECO:0000259" key="11">
    <source>
        <dbReference type="Pfam" id="PF00999"/>
    </source>
</evidence>
<dbReference type="InterPro" id="IPR006153">
    <property type="entry name" value="Cation/H_exchanger_TM"/>
</dbReference>
<gene>
    <name evidence="12" type="ORF">FC39_GL001002</name>
</gene>
<dbReference type="GO" id="GO:0098719">
    <property type="term" value="P:sodium ion import across plasma membrane"/>
    <property type="evidence" value="ECO:0007669"/>
    <property type="project" value="TreeGrafter"/>
</dbReference>
<comment type="subcellular location">
    <subcellularLocation>
        <location evidence="1">Cell membrane</location>
        <topology evidence="1">Multi-pass membrane protein</topology>
    </subcellularLocation>
</comment>
<feature type="transmembrane region" description="Helical" evidence="10">
    <location>
        <begin position="220"/>
        <end position="236"/>
    </location>
</feature>
<evidence type="ECO:0000256" key="6">
    <source>
        <dbReference type="ARBA" id="ARBA00023053"/>
    </source>
</evidence>
<dbReference type="PATRIC" id="fig|1423754.3.peg.1029"/>
<evidence type="ECO:0000313" key="13">
    <source>
        <dbReference type="Proteomes" id="UP000051223"/>
    </source>
</evidence>
<keyword evidence="9" id="KW-0739">Sodium transport</keyword>
<evidence type="ECO:0000256" key="1">
    <source>
        <dbReference type="ARBA" id="ARBA00004651"/>
    </source>
</evidence>
<evidence type="ECO:0000313" key="12">
    <source>
        <dbReference type="EMBL" id="KRM39849.1"/>
    </source>
</evidence>
<keyword evidence="6" id="KW-0915">Sodium</keyword>
<keyword evidence="7" id="KW-0406">Ion transport</keyword>
<reference evidence="12 13" key="1">
    <citation type="journal article" date="2015" name="Genome Announc.">
        <title>Expanding the biotechnology potential of lactobacilli through comparative genomics of 213 strains and associated genera.</title>
        <authorList>
            <person name="Sun Z."/>
            <person name="Harris H.M."/>
            <person name="McCann A."/>
            <person name="Guo C."/>
            <person name="Argimon S."/>
            <person name="Zhang W."/>
            <person name="Yang X."/>
            <person name="Jeffery I.B."/>
            <person name="Cooney J.C."/>
            <person name="Kagawa T.F."/>
            <person name="Liu W."/>
            <person name="Song Y."/>
            <person name="Salvetti E."/>
            <person name="Wrobel A."/>
            <person name="Rasinkangas P."/>
            <person name="Parkhill J."/>
            <person name="Rea M.C."/>
            <person name="O'Sullivan O."/>
            <person name="Ritari J."/>
            <person name="Douillard F.P."/>
            <person name="Paul Ross R."/>
            <person name="Yang R."/>
            <person name="Briner A.E."/>
            <person name="Felis G.E."/>
            <person name="de Vos W.M."/>
            <person name="Barrangou R."/>
            <person name="Klaenhammer T.R."/>
            <person name="Caufield P.W."/>
            <person name="Cui Y."/>
            <person name="Zhang H."/>
            <person name="O'Toole P.W."/>
        </authorList>
    </citation>
    <scope>NUCLEOTIDE SEQUENCE [LARGE SCALE GENOMIC DNA]</scope>
    <source>
        <strain evidence="12 13">DSM 5661</strain>
    </source>
</reference>
<dbReference type="GO" id="GO:0015385">
    <property type="term" value="F:sodium:proton antiporter activity"/>
    <property type="evidence" value="ECO:0007669"/>
    <property type="project" value="InterPro"/>
</dbReference>
<dbReference type="PANTHER" id="PTHR10110:SF86">
    <property type="entry name" value="SODIUM_HYDROGEN EXCHANGER 7"/>
    <property type="match status" value="1"/>
</dbReference>
<feature type="transmembrane region" description="Helical" evidence="10">
    <location>
        <begin position="25"/>
        <end position="45"/>
    </location>
</feature>
<dbReference type="AlphaFoldDB" id="A0A0R1YIZ1"/>
<dbReference type="Proteomes" id="UP000051223">
    <property type="component" value="Unassembled WGS sequence"/>
</dbReference>
<organism evidence="12 13">
    <name type="scientific">Lactobacillus hamsteri DSM 5661 = JCM 6256</name>
    <dbReference type="NCBI Taxonomy" id="1423754"/>
    <lineage>
        <taxon>Bacteria</taxon>
        <taxon>Bacillati</taxon>
        <taxon>Bacillota</taxon>
        <taxon>Bacilli</taxon>
        <taxon>Lactobacillales</taxon>
        <taxon>Lactobacillaceae</taxon>
        <taxon>Lactobacillus</taxon>
    </lineage>
</organism>
<dbReference type="eggNOG" id="COG0025">
    <property type="taxonomic scope" value="Bacteria"/>
</dbReference>
<dbReference type="PANTHER" id="PTHR10110">
    <property type="entry name" value="SODIUM/HYDROGEN EXCHANGER"/>
    <property type="match status" value="1"/>
</dbReference>
<keyword evidence="8 10" id="KW-0472">Membrane</keyword>
<dbReference type="GO" id="GO:0051453">
    <property type="term" value="P:regulation of intracellular pH"/>
    <property type="evidence" value="ECO:0007669"/>
    <property type="project" value="TreeGrafter"/>
</dbReference>
<keyword evidence="3" id="KW-1003">Cell membrane</keyword>
<dbReference type="STRING" id="1423754.FC39_GL001002"/>
<keyword evidence="5 10" id="KW-1133">Transmembrane helix</keyword>
<dbReference type="Gene3D" id="6.10.140.1330">
    <property type="match status" value="1"/>
</dbReference>